<evidence type="ECO:0000313" key="2">
    <source>
        <dbReference type="Proteomes" id="UP001172386"/>
    </source>
</evidence>
<organism evidence="1 2">
    <name type="scientific">Neophaeococcomyces mojaviensis</name>
    <dbReference type="NCBI Taxonomy" id="3383035"/>
    <lineage>
        <taxon>Eukaryota</taxon>
        <taxon>Fungi</taxon>
        <taxon>Dikarya</taxon>
        <taxon>Ascomycota</taxon>
        <taxon>Pezizomycotina</taxon>
        <taxon>Eurotiomycetes</taxon>
        <taxon>Chaetothyriomycetidae</taxon>
        <taxon>Chaetothyriales</taxon>
        <taxon>Chaetothyriales incertae sedis</taxon>
        <taxon>Neophaeococcomyces</taxon>
    </lineage>
</organism>
<comment type="caution">
    <text evidence="1">The sequence shown here is derived from an EMBL/GenBank/DDBJ whole genome shotgun (WGS) entry which is preliminary data.</text>
</comment>
<accession>A0ACC3AHY8</accession>
<sequence>MASMKPQASSLRVLILAPTISESSNTSKDVRPSLASLPLLLPTFLQALTNSAPSPDLTTFAGYTSHPPLNLRTRYYAADVNLWCDELPSLPGSTGNEASDELFQWKTQMLSTEAEEVRAVIGGIIILLPFNAPFLDPQQTEVQIKTNMQYIAAANEVRDQIDDESGRDVATIVVVQDVTPSAAAERNQAQNHGATIHSFAQKFEDSCVSDHGMFGWDIVAWQPHTQQTSKNAIEVPDSTESTTSEVEKSDLDGETNEYGEKLGIARVVEVLEQTNWLNSTLNDDHDEHEAGYDLVSTDDFFDLDDDEDDDFSMPSIKPKIVAGSRSTGDPITTQSDEFQREIMGLHFALEEQNQRETNSGEGEDFQVEQLTGLMERVAAIKEAASEMPSADRKTFARREVGRIMKEMNVG</sequence>
<evidence type="ECO:0000313" key="1">
    <source>
        <dbReference type="EMBL" id="KAJ9662902.1"/>
    </source>
</evidence>
<reference evidence="1" key="1">
    <citation type="submission" date="2022-10" db="EMBL/GenBank/DDBJ databases">
        <title>Culturing micro-colonial fungi from biological soil crusts in the Mojave desert and describing Neophaeococcomyces mojavensis, and introducing the new genera and species Taxawa tesnikishii.</title>
        <authorList>
            <person name="Kurbessoian T."/>
            <person name="Stajich J.E."/>
        </authorList>
    </citation>
    <scope>NUCLEOTIDE SEQUENCE</scope>
    <source>
        <strain evidence="1">JES_112</strain>
    </source>
</reference>
<name>A0ACC3AHY8_9EURO</name>
<dbReference type="Proteomes" id="UP001172386">
    <property type="component" value="Unassembled WGS sequence"/>
</dbReference>
<proteinExistence type="predicted"/>
<gene>
    <name evidence="1" type="ORF">H2198_001130</name>
</gene>
<protein>
    <submittedName>
        <fullName evidence="1">Uncharacterized protein</fullName>
    </submittedName>
</protein>
<dbReference type="EMBL" id="JAPDRQ010000012">
    <property type="protein sequence ID" value="KAJ9662902.1"/>
    <property type="molecule type" value="Genomic_DNA"/>
</dbReference>
<keyword evidence="2" id="KW-1185">Reference proteome</keyword>